<gene>
    <name evidence="2" type="ORF">ENN70_07915</name>
    <name evidence="4" type="ORF">ENR21_01670</name>
    <name evidence="3" type="ORF">ENW66_05840</name>
</gene>
<dbReference type="Pfam" id="PF09341">
    <property type="entry name" value="Pcc1"/>
    <property type="match status" value="1"/>
</dbReference>
<dbReference type="AlphaFoldDB" id="A0A7C3ZEF4"/>
<dbReference type="EMBL" id="DTLB01000036">
    <property type="protein sequence ID" value="HFW32457.1"/>
    <property type="molecule type" value="Genomic_DNA"/>
</dbReference>
<evidence type="ECO:0000256" key="1">
    <source>
        <dbReference type="ARBA" id="ARBA00007073"/>
    </source>
</evidence>
<dbReference type="EMBL" id="DSQD01000055">
    <property type="protein sequence ID" value="HGF87152.1"/>
    <property type="molecule type" value="Genomic_DNA"/>
</dbReference>
<accession>A0A7C3ZEF4</accession>
<evidence type="ECO:0000313" key="3">
    <source>
        <dbReference type="EMBL" id="HFW32457.1"/>
    </source>
</evidence>
<comment type="caution">
    <text evidence="4">The sequence shown here is derived from an EMBL/GenBank/DDBJ whole genome shotgun (WGS) entry which is preliminary data.</text>
</comment>
<evidence type="ECO:0000313" key="2">
    <source>
        <dbReference type="EMBL" id="HET21964.1"/>
    </source>
</evidence>
<organism evidence="4">
    <name type="scientific">Archaeoglobus fulgidus</name>
    <dbReference type="NCBI Taxonomy" id="2234"/>
    <lineage>
        <taxon>Archaea</taxon>
        <taxon>Methanobacteriati</taxon>
        <taxon>Methanobacteriota</taxon>
        <taxon>Archaeoglobi</taxon>
        <taxon>Archaeoglobales</taxon>
        <taxon>Archaeoglobaceae</taxon>
        <taxon>Archaeoglobus</taxon>
    </lineage>
</organism>
<protein>
    <recommendedName>
        <fullName evidence="5">KEOPS complex Pcc1-like subunit</fullName>
    </recommendedName>
</protein>
<dbReference type="Gene3D" id="3.30.310.50">
    <property type="entry name" value="Alpha-D-phosphohexomutase, C-terminal domain"/>
    <property type="match status" value="1"/>
</dbReference>
<comment type="similarity">
    <text evidence="1">Belongs to the CTAG/PCC1 family.</text>
</comment>
<evidence type="ECO:0000313" key="4">
    <source>
        <dbReference type="EMBL" id="HGF87152.1"/>
    </source>
</evidence>
<dbReference type="NCBIfam" id="NF011470">
    <property type="entry name" value="PRK14887.1"/>
    <property type="match status" value="1"/>
</dbReference>
<proteinExistence type="inferred from homology"/>
<sequence>MRAEIEIEGIDDAIFKSIKQEEKGSVSRAKVYQSGEKLVLEIEAEEISDLRAAVNSWLRLIKMCVEVEEVLKNG</sequence>
<evidence type="ECO:0008006" key="5">
    <source>
        <dbReference type="Google" id="ProtNLM"/>
    </source>
</evidence>
<dbReference type="EMBL" id="DSCQ01000104">
    <property type="protein sequence ID" value="HET21964.1"/>
    <property type="molecule type" value="Genomic_DNA"/>
</dbReference>
<name>A0A7C3ZEF4_ARCFL</name>
<dbReference type="InterPro" id="IPR015419">
    <property type="entry name" value="CTAG/Pcc1"/>
</dbReference>
<reference evidence="4" key="1">
    <citation type="journal article" date="2020" name="mSystems">
        <title>Genome- and Community-Level Interaction Insights into Carbon Utilization and Element Cycling Functions of Hydrothermarchaeota in Hydrothermal Sediment.</title>
        <authorList>
            <person name="Zhou Z."/>
            <person name="Liu Y."/>
            <person name="Xu W."/>
            <person name="Pan J."/>
            <person name="Luo Z.H."/>
            <person name="Li M."/>
        </authorList>
    </citation>
    <scope>NUCLEOTIDE SEQUENCE [LARGE SCALE GENOMIC DNA]</scope>
    <source>
        <strain evidence="2">SpSt-12</strain>
        <strain evidence="4">SpSt-38</strain>
        <strain evidence="3">SpSt-87</strain>
    </source>
</reference>